<name>A0A4R5KYP1_9BACL</name>
<dbReference type="Proteomes" id="UP000295636">
    <property type="component" value="Unassembled WGS sequence"/>
</dbReference>
<protein>
    <submittedName>
        <fullName evidence="1">Uncharacterized protein</fullName>
    </submittedName>
</protein>
<gene>
    <name evidence="1" type="ORF">E1757_03560</name>
</gene>
<proteinExistence type="predicted"/>
<keyword evidence="2" id="KW-1185">Reference proteome</keyword>
<sequence>MLNQPPAVQSEPVYLMKPETLESLQKIKDHVHGICSSHMNRPVRAQTIHGQAYDGFIVHIDATHIFLRPLDGHVRGFFNPTFNPYAFNNVILPLVLYELLVISLL</sequence>
<comment type="caution">
    <text evidence="1">The sequence shown here is derived from an EMBL/GenBank/DDBJ whole genome shotgun (WGS) entry which is preliminary data.</text>
</comment>
<dbReference type="AlphaFoldDB" id="A0A4R5KYP1"/>
<evidence type="ECO:0000313" key="1">
    <source>
        <dbReference type="EMBL" id="TDG00713.1"/>
    </source>
</evidence>
<reference evidence="1 2" key="1">
    <citation type="submission" date="2019-03" db="EMBL/GenBank/DDBJ databases">
        <title>This is whole genome sequence of Paenibacillus sp MS74 strain.</title>
        <authorList>
            <person name="Trinh H.N."/>
        </authorList>
    </citation>
    <scope>NUCLEOTIDE SEQUENCE [LARGE SCALE GENOMIC DNA]</scope>
    <source>
        <strain evidence="1 2">MS74</strain>
    </source>
</reference>
<organism evidence="1 2">
    <name type="scientific">Paenibacillus piri</name>
    <dbReference type="NCBI Taxonomy" id="2547395"/>
    <lineage>
        <taxon>Bacteria</taxon>
        <taxon>Bacillati</taxon>
        <taxon>Bacillota</taxon>
        <taxon>Bacilli</taxon>
        <taxon>Bacillales</taxon>
        <taxon>Paenibacillaceae</taxon>
        <taxon>Paenibacillus</taxon>
    </lineage>
</organism>
<dbReference type="RefSeq" id="WP_133225423.1">
    <property type="nucleotide sequence ID" value="NZ_SMRT01000001.1"/>
</dbReference>
<dbReference type="EMBL" id="SMRT01000001">
    <property type="protein sequence ID" value="TDG00713.1"/>
    <property type="molecule type" value="Genomic_DNA"/>
</dbReference>
<dbReference type="OrthoDB" id="2666278at2"/>
<evidence type="ECO:0000313" key="2">
    <source>
        <dbReference type="Proteomes" id="UP000295636"/>
    </source>
</evidence>
<accession>A0A4R5KYP1</accession>